<dbReference type="AlphaFoldDB" id="A0A3B0RX45"/>
<keyword evidence="2" id="KW-0808">Transferase</keyword>
<dbReference type="GO" id="GO:0008728">
    <property type="term" value="F:GTP diphosphokinase activity"/>
    <property type="evidence" value="ECO:0007669"/>
    <property type="project" value="UniProtKB-EC"/>
</dbReference>
<dbReference type="GO" id="GO:0008893">
    <property type="term" value="F:guanosine-3',5'-bis(diphosphate) 3'-diphosphatase activity"/>
    <property type="evidence" value="ECO:0007669"/>
    <property type="project" value="UniProtKB-EC"/>
</dbReference>
<evidence type="ECO:0000256" key="1">
    <source>
        <dbReference type="SAM" id="MobiDB-lite"/>
    </source>
</evidence>
<keyword evidence="2" id="KW-0378">Hydrolase</keyword>
<protein>
    <submittedName>
        <fullName evidence="2">Guanosine-3',5'-bis(Diphosphate) 3'-pyrophosphohydrolase / GTP pyrophosphokinase, (P)ppGpp synthetase II</fullName>
        <ecNumber evidence="2">2.7.6.5</ecNumber>
        <ecNumber evidence="2">3.1.7.2</ecNumber>
    </submittedName>
</protein>
<dbReference type="SUPFAM" id="SSF109604">
    <property type="entry name" value="HD-domain/PDEase-like"/>
    <property type="match status" value="1"/>
</dbReference>
<dbReference type="EC" id="2.7.6.5" evidence="2"/>
<dbReference type="EMBL" id="UOEH01000245">
    <property type="protein sequence ID" value="VAV98130.1"/>
    <property type="molecule type" value="Genomic_DNA"/>
</dbReference>
<dbReference type="GO" id="GO:0015969">
    <property type="term" value="P:guanosine tetraphosphate metabolic process"/>
    <property type="evidence" value="ECO:0007669"/>
    <property type="project" value="TreeGrafter"/>
</dbReference>
<proteinExistence type="predicted"/>
<reference evidence="2" key="1">
    <citation type="submission" date="2018-06" db="EMBL/GenBank/DDBJ databases">
        <authorList>
            <person name="Zhirakovskaya E."/>
        </authorList>
    </citation>
    <scope>NUCLEOTIDE SEQUENCE</scope>
</reference>
<name>A0A3B0RX45_9ZZZZ</name>
<keyword evidence="2" id="KW-0418">Kinase</keyword>
<evidence type="ECO:0000313" key="2">
    <source>
        <dbReference type="EMBL" id="VAV98130.1"/>
    </source>
</evidence>
<sequence>MADKLTANSNPDTGPAQKPQDSPALRETHNSENETNGSTPRKVSHPVGFIRQAELVDLVRAYDRDADEDILNRAYIFAMKAHGGQTRQSGDPYFSHPLAVAAILTELRADPATVVTALLHDVVEDTDYTISDIEKN</sequence>
<dbReference type="GO" id="GO:0042594">
    <property type="term" value="P:response to starvation"/>
    <property type="evidence" value="ECO:0007669"/>
    <property type="project" value="TreeGrafter"/>
</dbReference>
<feature type="region of interest" description="Disordered" evidence="1">
    <location>
        <begin position="1"/>
        <end position="45"/>
    </location>
</feature>
<dbReference type="EC" id="3.1.7.2" evidence="2"/>
<dbReference type="GO" id="GO:0016301">
    <property type="term" value="F:kinase activity"/>
    <property type="evidence" value="ECO:0007669"/>
    <property type="project" value="UniProtKB-KW"/>
</dbReference>
<dbReference type="GO" id="GO:0005886">
    <property type="term" value="C:plasma membrane"/>
    <property type="evidence" value="ECO:0007669"/>
    <property type="project" value="TreeGrafter"/>
</dbReference>
<dbReference type="Gene3D" id="1.10.3210.10">
    <property type="entry name" value="Hypothetical protein af1432"/>
    <property type="match status" value="1"/>
</dbReference>
<feature type="compositionally biased region" description="Polar residues" evidence="1">
    <location>
        <begin position="1"/>
        <end position="12"/>
    </location>
</feature>
<organism evidence="2">
    <name type="scientific">hydrothermal vent metagenome</name>
    <dbReference type="NCBI Taxonomy" id="652676"/>
    <lineage>
        <taxon>unclassified sequences</taxon>
        <taxon>metagenomes</taxon>
        <taxon>ecological metagenomes</taxon>
    </lineage>
</organism>
<dbReference type="PANTHER" id="PTHR21262:SF36">
    <property type="entry name" value="BIFUNCTIONAL (P)PPGPP SYNTHASE_HYDROLASE SPOT"/>
    <property type="match status" value="1"/>
</dbReference>
<feature type="non-terminal residue" evidence="2">
    <location>
        <position position="136"/>
    </location>
</feature>
<dbReference type="PANTHER" id="PTHR21262">
    <property type="entry name" value="GUANOSINE-3',5'-BIS DIPHOSPHATE 3'-PYROPHOSPHOHYDROLASE"/>
    <property type="match status" value="1"/>
</dbReference>
<gene>
    <name evidence="2" type="ORF">MNBD_ALPHA05-341</name>
</gene>
<accession>A0A3B0RX45</accession>
<dbReference type="Pfam" id="PF13328">
    <property type="entry name" value="HD_4"/>
    <property type="match status" value="1"/>
</dbReference>